<dbReference type="GO" id="GO:0005506">
    <property type="term" value="F:iron ion binding"/>
    <property type="evidence" value="ECO:0007669"/>
    <property type="project" value="InterPro"/>
</dbReference>
<evidence type="ECO:0000256" key="1">
    <source>
        <dbReference type="ARBA" id="ARBA00022617"/>
    </source>
</evidence>
<dbReference type="SUPFAM" id="SSF48264">
    <property type="entry name" value="Cytochrome P450"/>
    <property type="match status" value="1"/>
</dbReference>
<dbReference type="Gene3D" id="1.10.630.10">
    <property type="entry name" value="Cytochrome P450"/>
    <property type="match status" value="1"/>
</dbReference>
<organism evidence="6 7">
    <name type="scientific">Diplogelasinospora grovesii</name>
    <dbReference type="NCBI Taxonomy" id="303347"/>
    <lineage>
        <taxon>Eukaryota</taxon>
        <taxon>Fungi</taxon>
        <taxon>Dikarya</taxon>
        <taxon>Ascomycota</taxon>
        <taxon>Pezizomycotina</taxon>
        <taxon>Sordariomycetes</taxon>
        <taxon>Sordariomycetidae</taxon>
        <taxon>Sordariales</taxon>
        <taxon>Diplogelasinosporaceae</taxon>
        <taxon>Diplogelasinospora</taxon>
    </lineage>
</organism>
<dbReference type="Pfam" id="PF00067">
    <property type="entry name" value="p450"/>
    <property type="match status" value="1"/>
</dbReference>
<dbReference type="GO" id="GO:0020037">
    <property type="term" value="F:heme binding"/>
    <property type="evidence" value="ECO:0007669"/>
    <property type="project" value="InterPro"/>
</dbReference>
<dbReference type="InterPro" id="IPR050121">
    <property type="entry name" value="Cytochrome_P450_monoxygenase"/>
</dbReference>
<evidence type="ECO:0000256" key="4">
    <source>
        <dbReference type="PIRSR" id="PIRSR602401-1"/>
    </source>
</evidence>
<evidence type="ECO:0000256" key="5">
    <source>
        <dbReference type="SAM" id="Phobius"/>
    </source>
</evidence>
<keyword evidence="1 4" id="KW-0349">Heme</keyword>
<dbReference type="InterPro" id="IPR036396">
    <property type="entry name" value="Cyt_P450_sf"/>
</dbReference>
<proteinExistence type="predicted"/>
<keyword evidence="2 4" id="KW-0479">Metal-binding</keyword>
<evidence type="ECO:0000313" key="6">
    <source>
        <dbReference type="EMBL" id="KAK3945277.1"/>
    </source>
</evidence>
<feature type="binding site" description="axial binding residue" evidence="4">
    <location>
        <position position="506"/>
    </location>
    <ligand>
        <name>heme</name>
        <dbReference type="ChEBI" id="CHEBI:30413"/>
    </ligand>
    <ligandPart>
        <name>Fe</name>
        <dbReference type="ChEBI" id="CHEBI:18248"/>
    </ligandPart>
</feature>
<protein>
    <submittedName>
        <fullName evidence="6">Cytochrome P450 4V2</fullName>
    </submittedName>
</protein>
<dbReference type="EMBL" id="MU853755">
    <property type="protein sequence ID" value="KAK3945277.1"/>
    <property type="molecule type" value="Genomic_DNA"/>
</dbReference>
<keyword evidence="5" id="KW-1133">Transmembrane helix</keyword>
<gene>
    <name evidence="6" type="ORF">QBC46DRAFT_114938</name>
</gene>
<dbReference type="InterPro" id="IPR002401">
    <property type="entry name" value="Cyt_P450_E_grp-I"/>
</dbReference>
<keyword evidence="5" id="KW-0472">Membrane</keyword>
<dbReference type="PRINTS" id="PR00385">
    <property type="entry name" value="P450"/>
</dbReference>
<dbReference type="InterPro" id="IPR001128">
    <property type="entry name" value="Cyt_P450"/>
</dbReference>
<dbReference type="CDD" id="cd11069">
    <property type="entry name" value="CYP_FUM15-like"/>
    <property type="match status" value="1"/>
</dbReference>
<comment type="caution">
    <text evidence="6">The sequence shown here is derived from an EMBL/GenBank/DDBJ whole genome shotgun (WGS) entry which is preliminary data.</text>
</comment>
<dbReference type="PANTHER" id="PTHR24305">
    <property type="entry name" value="CYTOCHROME P450"/>
    <property type="match status" value="1"/>
</dbReference>
<accession>A0AAN6NGB1</accession>
<dbReference type="PANTHER" id="PTHR24305:SF227">
    <property type="entry name" value="P450, PUTATIVE (EUROFUNG)-RELATED"/>
    <property type="match status" value="1"/>
</dbReference>
<dbReference type="FunFam" id="1.10.630.10:FF:000051">
    <property type="entry name" value="Cytochrome P450 monooxygenase (Fum15)"/>
    <property type="match status" value="1"/>
</dbReference>
<evidence type="ECO:0000256" key="3">
    <source>
        <dbReference type="ARBA" id="ARBA00023004"/>
    </source>
</evidence>
<name>A0AAN6NGB1_9PEZI</name>
<dbReference type="PRINTS" id="PR00463">
    <property type="entry name" value="EP450I"/>
</dbReference>
<dbReference type="Proteomes" id="UP001303473">
    <property type="component" value="Unassembled WGS sequence"/>
</dbReference>
<dbReference type="GO" id="GO:0004497">
    <property type="term" value="F:monooxygenase activity"/>
    <property type="evidence" value="ECO:0007669"/>
    <property type="project" value="InterPro"/>
</dbReference>
<keyword evidence="7" id="KW-1185">Reference proteome</keyword>
<comment type="cofactor">
    <cofactor evidence="4">
        <name>heme</name>
        <dbReference type="ChEBI" id="CHEBI:30413"/>
    </cofactor>
</comment>
<dbReference type="AlphaFoldDB" id="A0AAN6NGB1"/>
<evidence type="ECO:0000313" key="7">
    <source>
        <dbReference type="Proteomes" id="UP001303473"/>
    </source>
</evidence>
<feature type="transmembrane region" description="Helical" evidence="5">
    <location>
        <begin position="30"/>
        <end position="50"/>
    </location>
</feature>
<evidence type="ECO:0000256" key="2">
    <source>
        <dbReference type="ARBA" id="ARBA00022723"/>
    </source>
</evidence>
<keyword evidence="3 4" id="KW-0408">Iron</keyword>
<dbReference type="GO" id="GO:0016705">
    <property type="term" value="F:oxidoreductase activity, acting on paired donors, with incorporation or reduction of molecular oxygen"/>
    <property type="evidence" value="ECO:0007669"/>
    <property type="project" value="InterPro"/>
</dbReference>
<reference evidence="7" key="1">
    <citation type="journal article" date="2023" name="Mol. Phylogenet. Evol.">
        <title>Genome-scale phylogeny and comparative genomics of the fungal order Sordariales.</title>
        <authorList>
            <person name="Hensen N."/>
            <person name="Bonometti L."/>
            <person name="Westerberg I."/>
            <person name="Brannstrom I.O."/>
            <person name="Guillou S."/>
            <person name="Cros-Aarteil S."/>
            <person name="Calhoun S."/>
            <person name="Haridas S."/>
            <person name="Kuo A."/>
            <person name="Mondo S."/>
            <person name="Pangilinan J."/>
            <person name="Riley R."/>
            <person name="LaButti K."/>
            <person name="Andreopoulos B."/>
            <person name="Lipzen A."/>
            <person name="Chen C."/>
            <person name="Yan M."/>
            <person name="Daum C."/>
            <person name="Ng V."/>
            <person name="Clum A."/>
            <person name="Steindorff A."/>
            <person name="Ohm R.A."/>
            <person name="Martin F."/>
            <person name="Silar P."/>
            <person name="Natvig D.O."/>
            <person name="Lalanne C."/>
            <person name="Gautier V."/>
            <person name="Ament-Velasquez S.L."/>
            <person name="Kruys A."/>
            <person name="Hutchinson M.I."/>
            <person name="Powell A.J."/>
            <person name="Barry K."/>
            <person name="Miller A.N."/>
            <person name="Grigoriev I.V."/>
            <person name="Debuchy R."/>
            <person name="Gladieux P."/>
            <person name="Hiltunen Thoren M."/>
            <person name="Johannesson H."/>
        </authorList>
    </citation>
    <scope>NUCLEOTIDE SEQUENCE [LARGE SCALE GENOMIC DNA]</scope>
    <source>
        <strain evidence="7">CBS 340.73</strain>
    </source>
</reference>
<keyword evidence="5" id="KW-0812">Transmembrane</keyword>
<sequence length="566" mass="62931">MGLPYKSVSAIALGGAYLLSSRRVVIGPEIGFLAAFSTLWLFQFLCWVVWEVILYPNYFSPLIGLPEPTGNSLFMGQYARIAREPTGMPALDWINSIPNDGLIRYKALFNQERLLVTNPKALAEVLVSKNYDFQKPYQIRFSIGRILGIGVLLAEGDEHKVQRRNLMPAFAFRHIKDLYSVFWSKSREVVQAMTDEVLLDAKKPENLNLDGKKDTAVMEVGGWASRVTLDIIGVAGLGRDFGAIKDPNTELNQTYQFLFKPSRQARILALLGMLLPGWILERLPVKRNEDVMAAAGVIRATCADLIRDKKQKLARLREKGGLGEEAADVDILSVALESGGFTDENLVDQLMTFLAAGHETTATSMTWAVYMLARYPDIQARLRKEIRERLPSPVSDASTVSSLDIDHMPYLNAVCNEVLRYYGPVPMTLRQAACDTSIQGHFVPKGTRVMITPWAINKSIQMWGQDALQFNPDRWMPDGEGDKKAASGGATSNYAFMTFLHGPRSCIGQAFAKAEFACLLAAWVGRFSFELHNKEEMDESKVVIKGGVTARPANGMHVRATVVEGW</sequence>